<keyword evidence="1" id="KW-0732">Signal</keyword>
<dbReference type="EMBL" id="BMQC01000020">
    <property type="protein sequence ID" value="GGK41404.1"/>
    <property type="molecule type" value="Genomic_DNA"/>
</dbReference>
<dbReference type="RefSeq" id="WP_189115707.1">
    <property type="nucleotide sequence ID" value="NZ_BMQC01000020.1"/>
</dbReference>
<proteinExistence type="predicted"/>
<dbReference type="CDD" id="cd15482">
    <property type="entry name" value="Sialidase_non-viral"/>
    <property type="match status" value="1"/>
</dbReference>
<dbReference type="PANTHER" id="PTHR47199:SF2">
    <property type="entry name" value="PHOTOSYSTEM II STABILITY_ASSEMBLY FACTOR HCF136, CHLOROPLASTIC"/>
    <property type="match status" value="1"/>
</dbReference>
<accession>A0A8J3FJM9</accession>
<keyword evidence="3" id="KW-1185">Reference proteome</keyword>
<dbReference type="InterPro" id="IPR015943">
    <property type="entry name" value="WD40/YVTN_repeat-like_dom_sf"/>
</dbReference>
<evidence type="ECO:0000313" key="2">
    <source>
        <dbReference type="EMBL" id="GGK41404.1"/>
    </source>
</evidence>
<comment type="caution">
    <text evidence="2">The sequence shown here is derived from an EMBL/GenBank/DDBJ whole genome shotgun (WGS) entry which is preliminary data.</text>
</comment>
<dbReference type="PANTHER" id="PTHR47199">
    <property type="entry name" value="PHOTOSYSTEM II STABILITY/ASSEMBLY FACTOR HCF136, CHLOROPLASTIC"/>
    <property type="match status" value="1"/>
</dbReference>
<dbReference type="Proteomes" id="UP000662200">
    <property type="component" value="Unassembled WGS sequence"/>
</dbReference>
<sequence length="353" mass="34879">MRRALATLATALTPALALAAAAAPAQAAAGLDWKPSTTGVESPLFGLSAVSDRVAWAGGSGGVLLRTADGGGAWQNVSPPNSADADFRDIEAISDREAVALSAGAGGLGRVYRTDDGGATWTETFRSVEEKSFYNCVAFFDAQRGIAMSDPVGGKFRIITTADGGRSWSVVPDAGMPASPEGEYGFSGSGSCLVTPPGAPTGTAVFASGGSVTSRYFHTTDYGVTWTAAPTGFPAAEYGGVHSLAFRGGRGVAVGGDSQAAPGASGGAAVSGDNGFTWAMAAARPADFRGAAAWVSDSTVVAVGPTGSDASTDGGNTWAPFSNAALTNVACAASGGCFAVGPKGAAATLVGTR</sequence>
<reference evidence="2" key="1">
    <citation type="journal article" date="2014" name="Int. J. Syst. Evol. Microbiol.">
        <title>Complete genome sequence of Corynebacterium casei LMG S-19264T (=DSM 44701T), isolated from a smear-ripened cheese.</title>
        <authorList>
            <consortium name="US DOE Joint Genome Institute (JGI-PGF)"/>
            <person name="Walter F."/>
            <person name="Albersmeier A."/>
            <person name="Kalinowski J."/>
            <person name="Ruckert C."/>
        </authorList>
    </citation>
    <scope>NUCLEOTIDE SEQUENCE</scope>
    <source>
        <strain evidence="2">JCM 3091</strain>
    </source>
</reference>
<feature type="chain" id="PRO_5035268313" evidence="1">
    <location>
        <begin position="28"/>
        <end position="353"/>
    </location>
</feature>
<dbReference type="AlphaFoldDB" id="A0A8J3FJM9"/>
<evidence type="ECO:0000313" key="3">
    <source>
        <dbReference type="Proteomes" id="UP000662200"/>
    </source>
</evidence>
<protein>
    <submittedName>
        <fullName evidence="2">Oxidoreductase</fullName>
    </submittedName>
</protein>
<evidence type="ECO:0000256" key="1">
    <source>
        <dbReference type="SAM" id="SignalP"/>
    </source>
</evidence>
<reference evidence="2" key="2">
    <citation type="submission" date="2020-09" db="EMBL/GenBank/DDBJ databases">
        <authorList>
            <person name="Sun Q."/>
            <person name="Ohkuma M."/>
        </authorList>
    </citation>
    <scope>NUCLEOTIDE SEQUENCE</scope>
    <source>
        <strain evidence="2">JCM 3091</strain>
    </source>
</reference>
<organism evidence="2 3">
    <name type="scientific">Pilimelia terevasa</name>
    <dbReference type="NCBI Taxonomy" id="53372"/>
    <lineage>
        <taxon>Bacteria</taxon>
        <taxon>Bacillati</taxon>
        <taxon>Actinomycetota</taxon>
        <taxon>Actinomycetes</taxon>
        <taxon>Micromonosporales</taxon>
        <taxon>Micromonosporaceae</taxon>
        <taxon>Pilimelia</taxon>
    </lineage>
</organism>
<gene>
    <name evidence="2" type="ORF">GCM10010124_37830</name>
</gene>
<name>A0A8J3FJM9_9ACTN</name>
<feature type="signal peptide" evidence="1">
    <location>
        <begin position="1"/>
        <end position="27"/>
    </location>
</feature>
<dbReference type="Gene3D" id="2.130.10.10">
    <property type="entry name" value="YVTN repeat-like/Quinoprotein amine dehydrogenase"/>
    <property type="match status" value="2"/>
</dbReference>
<dbReference type="SUPFAM" id="SSF110296">
    <property type="entry name" value="Oligoxyloglucan reducing end-specific cellobiohydrolase"/>
    <property type="match status" value="1"/>
</dbReference>